<dbReference type="EMBL" id="JBHUEK010000005">
    <property type="protein sequence ID" value="MFD1777561.1"/>
    <property type="molecule type" value="Genomic_DNA"/>
</dbReference>
<evidence type="ECO:0000313" key="2">
    <source>
        <dbReference type="EMBL" id="MFD1777561.1"/>
    </source>
</evidence>
<evidence type="ECO:0000313" key="3">
    <source>
        <dbReference type="Proteomes" id="UP001597227"/>
    </source>
</evidence>
<organism evidence="2 3">
    <name type="scientific">Fredinandcohnia salidurans</name>
    <dbReference type="NCBI Taxonomy" id="2595041"/>
    <lineage>
        <taxon>Bacteria</taxon>
        <taxon>Bacillati</taxon>
        <taxon>Bacillota</taxon>
        <taxon>Bacilli</taxon>
        <taxon>Bacillales</taxon>
        <taxon>Bacillaceae</taxon>
        <taxon>Fredinandcohnia</taxon>
    </lineage>
</organism>
<dbReference type="Proteomes" id="UP001597227">
    <property type="component" value="Unassembled WGS sequence"/>
</dbReference>
<feature type="transmembrane region" description="Helical" evidence="1">
    <location>
        <begin position="74"/>
        <end position="97"/>
    </location>
</feature>
<dbReference type="RefSeq" id="WP_388034956.1">
    <property type="nucleotide sequence ID" value="NZ_JBHUEK010000005.1"/>
</dbReference>
<keyword evidence="1" id="KW-0812">Transmembrane</keyword>
<protein>
    <submittedName>
        <fullName evidence="2">Uncharacterized protein</fullName>
    </submittedName>
</protein>
<keyword evidence="1" id="KW-0472">Membrane</keyword>
<accession>A0ABW4MIY9</accession>
<feature type="transmembrane region" description="Helical" evidence="1">
    <location>
        <begin position="109"/>
        <end position="131"/>
    </location>
</feature>
<feature type="transmembrane region" description="Helical" evidence="1">
    <location>
        <begin position="46"/>
        <end position="68"/>
    </location>
</feature>
<comment type="caution">
    <text evidence="2">The sequence shown here is derived from an EMBL/GenBank/DDBJ whole genome shotgun (WGS) entry which is preliminary data.</text>
</comment>
<feature type="transmembrane region" description="Helical" evidence="1">
    <location>
        <begin position="143"/>
        <end position="171"/>
    </location>
</feature>
<keyword evidence="3" id="KW-1185">Reference proteome</keyword>
<feature type="transmembrane region" description="Helical" evidence="1">
    <location>
        <begin position="6"/>
        <end position="26"/>
    </location>
</feature>
<sequence length="176" mass="19894">MTLFLLLGILLVVVLGIYQNKLVNYIGTNNRIVKKLSSYNWFQNPWLSGLFLFVLNAILFGLTLLILYGLSFLMIPYIHLFIMVGAVLVSLVAWIILLNAWKGDKKGRLLRGFLGSSFYLILTLVFAYMIVTLEPQFPGDDTFMAFIGLVMAITVTLVAFITCFLFTGLFARKEMS</sequence>
<gene>
    <name evidence="2" type="ORF">ACFSFW_02660</name>
</gene>
<name>A0ABW4MIY9_9BACI</name>
<evidence type="ECO:0000256" key="1">
    <source>
        <dbReference type="SAM" id="Phobius"/>
    </source>
</evidence>
<reference evidence="3" key="1">
    <citation type="journal article" date="2019" name="Int. J. Syst. Evol. Microbiol.">
        <title>The Global Catalogue of Microorganisms (GCM) 10K type strain sequencing project: providing services to taxonomists for standard genome sequencing and annotation.</title>
        <authorList>
            <consortium name="The Broad Institute Genomics Platform"/>
            <consortium name="The Broad Institute Genome Sequencing Center for Infectious Disease"/>
            <person name="Wu L."/>
            <person name="Ma J."/>
        </authorList>
    </citation>
    <scope>NUCLEOTIDE SEQUENCE [LARGE SCALE GENOMIC DNA]</scope>
    <source>
        <strain evidence="3">CCUG 15531</strain>
    </source>
</reference>
<proteinExistence type="predicted"/>
<keyword evidence="1" id="KW-1133">Transmembrane helix</keyword>